<feature type="transmembrane region" description="Helical" evidence="1">
    <location>
        <begin position="27"/>
        <end position="47"/>
    </location>
</feature>
<keyword evidence="1" id="KW-1133">Transmembrane helix</keyword>
<keyword evidence="1" id="KW-0812">Transmembrane</keyword>
<name>A0A0J7IYU9_9FLAO</name>
<keyword evidence="4" id="KW-1185">Reference proteome</keyword>
<evidence type="ECO:0000259" key="2">
    <source>
        <dbReference type="Pfam" id="PF13239"/>
    </source>
</evidence>
<reference evidence="3 4" key="1">
    <citation type="journal article" date="2004" name="Int. J. Syst. Evol. Microbiol.">
        <title>Kaistella koreensis gen. nov., sp. nov., a novel member of the Chryseobacterium-Bergeyella-Riemerella branch.</title>
        <authorList>
            <person name="Kim M.K."/>
            <person name="Im W.T."/>
            <person name="Shin Y.K."/>
            <person name="Lim J.H."/>
            <person name="Kim S.H."/>
            <person name="Lee B.C."/>
            <person name="Park M.Y."/>
            <person name="Lee K.Y."/>
            <person name="Lee S.T."/>
        </authorList>
    </citation>
    <scope>NUCLEOTIDE SEQUENCE [LARGE SCALE GENOMIC DNA]</scope>
    <source>
        <strain evidence="3 4">CCUG 49689</strain>
    </source>
</reference>
<protein>
    <recommendedName>
        <fullName evidence="2">2TM domain-containing protein</fullName>
    </recommendedName>
</protein>
<feature type="domain" description="2TM" evidence="2">
    <location>
        <begin position="16"/>
        <end position="96"/>
    </location>
</feature>
<comment type="caution">
    <text evidence="3">The sequence shown here is derived from an EMBL/GenBank/DDBJ whole genome shotgun (WGS) entry which is preliminary data.</text>
</comment>
<feature type="transmembrane region" description="Helical" evidence="1">
    <location>
        <begin position="59"/>
        <end position="83"/>
    </location>
</feature>
<dbReference type="EMBL" id="LFNG01000008">
    <property type="protein sequence ID" value="KMQ71423.1"/>
    <property type="molecule type" value="Genomic_DNA"/>
</dbReference>
<sequence length="98" mass="11360">MRTYSNSAAEHQKFLNAQRKVRKIRGFYIHSAVYVLVNCTIIFGNLYENAANLFNFDTYATAFFWGIGLLAHGLSVFGADRIFGKAWEERKIQEYLKK</sequence>
<dbReference type="RefSeq" id="WP_048499385.1">
    <property type="nucleotide sequence ID" value="NZ_LFNG01000008.1"/>
</dbReference>
<dbReference type="Pfam" id="PF13239">
    <property type="entry name" value="2TM"/>
    <property type="match status" value="1"/>
</dbReference>
<dbReference type="AlphaFoldDB" id="A0A0J7IYU9"/>
<proteinExistence type="predicted"/>
<evidence type="ECO:0000313" key="4">
    <source>
        <dbReference type="Proteomes" id="UP000035900"/>
    </source>
</evidence>
<dbReference type="PATRIC" id="fig|1304281.5.peg.1570"/>
<accession>A0A0J7IYU9</accession>
<evidence type="ECO:0000313" key="3">
    <source>
        <dbReference type="EMBL" id="KMQ71423.1"/>
    </source>
</evidence>
<dbReference type="Proteomes" id="UP000035900">
    <property type="component" value="Unassembled WGS sequence"/>
</dbReference>
<organism evidence="3 4">
    <name type="scientific">Chryseobacterium koreense CCUG 49689</name>
    <dbReference type="NCBI Taxonomy" id="1304281"/>
    <lineage>
        <taxon>Bacteria</taxon>
        <taxon>Pseudomonadati</taxon>
        <taxon>Bacteroidota</taxon>
        <taxon>Flavobacteriia</taxon>
        <taxon>Flavobacteriales</taxon>
        <taxon>Weeksellaceae</taxon>
        <taxon>Chryseobacterium group</taxon>
        <taxon>Chryseobacterium</taxon>
    </lineage>
</organism>
<dbReference type="OrthoDB" id="1495672at2"/>
<dbReference type="InterPro" id="IPR025698">
    <property type="entry name" value="2TM_dom"/>
</dbReference>
<keyword evidence="1" id="KW-0472">Membrane</keyword>
<gene>
    <name evidence="3" type="ORF">ACM44_07330</name>
</gene>
<dbReference type="STRING" id="1304281.ACM44_07330"/>
<evidence type="ECO:0000256" key="1">
    <source>
        <dbReference type="SAM" id="Phobius"/>
    </source>
</evidence>